<feature type="compositionally biased region" description="Polar residues" evidence="1">
    <location>
        <begin position="30"/>
        <end position="50"/>
    </location>
</feature>
<dbReference type="OrthoDB" id="309559at2759"/>
<name>A0A8S1V537_PAROT</name>
<gene>
    <name evidence="2" type="ORF">POCTA_138.1.T0540183</name>
</gene>
<accession>A0A8S1V537</accession>
<dbReference type="EMBL" id="CAJJDP010000054">
    <property type="protein sequence ID" value="CAD8169876.1"/>
    <property type="molecule type" value="Genomic_DNA"/>
</dbReference>
<evidence type="ECO:0000313" key="3">
    <source>
        <dbReference type="Proteomes" id="UP000683925"/>
    </source>
</evidence>
<reference evidence="2" key="1">
    <citation type="submission" date="2021-01" db="EMBL/GenBank/DDBJ databases">
        <authorList>
            <consortium name="Genoscope - CEA"/>
            <person name="William W."/>
        </authorList>
    </citation>
    <scope>NUCLEOTIDE SEQUENCE</scope>
</reference>
<organism evidence="2 3">
    <name type="scientific">Paramecium octaurelia</name>
    <dbReference type="NCBI Taxonomy" id="43137"/>
    <lineage>
        <taxon>Eukaryota</taxon>
        <taxon>Sar</taxon>
        <taxon>Alveolata</taxon>
        <taxon>Ciliophora</taxon>
        <taxon>Intramacronucleata</taxon>
        <taxon>Oligohymenophorea</taxon>
        <taxon>Peniculida</taxon>
        <taxon>Parameciidae</taxon>
        <taxon>Paramecium</taxon>
    </lineage>
</organism>
<proteinExistence type="predicted"/>
<comment type="caution">
    <text evidence="2">The sequence shown here is derived from an EMBL/GenBank/DDBJ whole genome shotgun (WGS) entry which is preliminary data.</text>
</comment>
<feature type="region of interest" description="Disordered" evidence="1">
    <location>
        <begin position="22"/>
        <end position="50"/>
    </location>
</feature>
<evidence type="ECO:0000256" key="1">
    <source>
        <dbReference type="SAM" id="MobiDB-lite"/>
    </source>
</evidence>
<protein>
    <submittedName>
        <fullName evidence="2">Uncharacterized protein</fullName>
    </submittedName>
</protein>
<keyword evidence="3" id="KW-1185">Reference proteome</keyword>
<dbReference type="Proteomes" id="UP000683925">
    <property type="component" value="Unassembled WGS sequence"/>
</dbReference>
<sequence length="228" mass="26414">MGSNICKQDNPASYIHTIESVQKREVINQPKKNNTPEPKNSQVLTVQDSGQIQQSYEQDLKGIEKDNIKGNEDPKDLVHVIKKDDDKINKELKSDDKALKNQNKKCSQCDQFISLTFVQLNCNKNCCYHHLCIEEHLKRLIDSGKPVIKCRCGTKLNSNCLRQSSIIGKMNLLSRLFEKQLDLILQSSQQIRRDVEVQNYVQQNRISKELQDYFLMKQDSLTYEETPQ</sequence>
<dbReference type="OMA" id="DYFLMKQ"/>
<evidence type="ECO:0000313" key="2">
    <source>
        <dbReference type="EMBL" id="CAD8169876.1"/>
    </source>
</evidence>
<dbReference type="AlphaFoldDB" id="A0A8S1V537"/>